<protein>
    <submittedName>
        <fullName evidence="2">Uncharacterized protein</fullName>
    </submittedName>
</protein>
<evidence type="ECO:0000256" key="1">
    <source>
        <dbReference type="SAM" id="MobiDB-lite"/>
    </source>
</evidence>
<gene>
    <name evidence="2" type="ORF">NDU88_002521</name>
</gene>
<evidence type="ECO:0000313" key="2">
    <source>
        <dbReference type="EMBL" id="KAJ1185734.1"/>
    </source>
</evidence>
<evidence type="ECO:0000313" key="3">
    <source>
        <dbReference type="Proteomes" id="UP001066276"/>
    </source>
</evidence>
<keyword evidence="3" id="KW-1185">Reference proteome</keyword>
<reference evidence="2" key="1">
    <citation type="journal article" date="2022" name="bioRxiv">
        <title>Sequencing and chromosome-scale assembly of the giantPleurodeles waltlgenome.</title>
        <authorList>
            <person name="Brown T."/>
            <person name="Elewa A."/>
            <person name="Iarovenko S."/>
            <person name="Subramanian E."/>
            <person name="Araus A.J."/>
            <person name="Petzold A."/>
            <person name="Susuki M."/>
            <person name="Suzuki K.-i.T."/>
            <person name="Hayashi T."/>
            <person name="Toyoda A."/>
            <person name="Oliveira C."/>
            <person name="Osipova E."/>
            <person name="Leigh N.D."/>
            <person name="Simon A."/>
            <person name="Yun M.H."/>
        </authorList>
    </citation>
    <scope>NUCLEOTIDE SEQUENCE</scope>
    <source>
        <strain evidence="2">20211129_DDA</strain>
        <tissue evidence="2">Liver</tissue>
    </source>
</reference>
<name>A0AAV7U9I6_PLEWA</name>
<proteinExistence type="predicted"/>
<dbReference type="Proteomes" id="UP001066276">
    <property type="component" value="Chromosome 3_1"/>
</dbReference>
<dbReference type="EMBL" id="JANPWB010000005">
    <property type="protein sequence ID" value="KAJ1185734.1"/>
    <property type="molecule type" value="Genomic_DNA"/>
</dbReference>
<feature type="region of interest" description="Disordered" evidence="1">
    <location>
        <begin position="79"/>
        <end position="99"/>
    </location>
</feature>
<accession>A0AAV7U9I6</accession>
<dbReference type="AlphaFoldDB" id="A0AAV7U9I6"/>
<comment type="caution">
    <text evidence="2">The sequence shown here is derived from an EMBL/GenBank/DDBJ whole genome shotgun (WGS) entry which is preliminary data.</text>
</comment>
<sequence length="162" mass="17329">MAAFLRRLLFEASKGSGALCGAVYPGLIELPPCHWALSLAFVILAPWLAERLLPACVFLPKPGNSTQMQAKRGKAAAAKEGRVAAERSPPSASSFVLEGRVSERSPREFFLGRGCPPCALEGRVALQSGPLAVLPWSTLRFAIPVEVSPPVGFRPRGERVPL</sequence>
<organism evidence="2 3">
    <name type="scientific">Pleurodeles waltl</name>
    <name type="common">Iberian ribbed newt</name>
    <dbReference type="NCBI Taxonomy" id="8319"/>
    <lineage>
        <taxon>Eukaryota</taxon>
        <taxon>Metazoa</taxon>
        <taxon>Chordata</taxon>
        <taxon>Craniata</taxon>
        <taxon>Vertebrata</taxon>
        <taxon>Euteleostomi</taxon>
        <taxon>Amphibia</taxon>
        <taxon>Batrachia</taxon>
        <taxon>Caudata</taxon>
        <taxon>Salamandroidea</taxon>
        <taxon>Salamandridae</taxon>
        <taxon>Pleurodelinae</taxon>
        <taxon>Pleurodeles</taxon>
    </lineage>
</organism>